<gene>
    <name evidence="1" type="ORF">OS493_028009</name>
</gene>
<sequence>MANGDQELQKVKDAVCLIVGETRDERGNLVSFKGTGFYTGLGWIMTVAHNFQDDIEQNKTDKTTHSILSDARFRVEFDIEGQKYVFQERKRMAFIHHLEPGEDADPQNKDIAMVKLGHQWDYGRIDYTKWEKEEQEKLGTMGAHDFALANIDVPKPEKDETVYAVHYGGNDDSKKSEESKILPPPSPPWYQRCCFCRRLPSKVPMLHLEKKIGVLPAGASGCPIMVKRGVNYRLVGLHFSGDDDDEDGEAQALQWSRGIHDYIKMGVRIIADIGSYMAYSKLASQLEGSPELQETASKTAQNPLANLESEAKGAKLTIYLCNGEVINQQ</sequence>
<keyword evidence="2" id="KW-1185">Reference proteome</keyword>
<dbReference type="OrthoDB" id="5955771at2759"/>
<organism evidence="1 2">
    <name type="scientific">Desmophyllum pertusum</name>
    <dbReference type="NCBI Taxonomy" id="174260"/>
    <lineage>
        <taxon>Eukaryota</taxon>
        <taxon>Metazoa</taxon>
        <taxon>Cnidaria</taxon>
        <taxon>Anthozoa</taxon>
        <taxon>Hexacorallia</taxon>
        <taxon>Scleractinia</taxon>
        <taxon>Caryophylliina</taxon>
        <taxon>Caryophylliidae</taxon>
        <taxon>Desmophyllum</taxon>
    </lineage>
</organism>
<name>A0A9W9ZZC7_9CNID</name>
<evidence type="ECO:0000313" key="2">
    <source>
        <dbReference type="Proteomes" id="UP001163046"/>
    </source>
</evidence>
<protein>
    <submittedName>
        <fullName evidence="1">Uncharacterized protein</fullName>
    </submittedName>
</protein>
<evidence type="ECO:0000313" key="1">
    <source>
        <dbReference type="EMBL" id="KAJ7389959.1"/>
    </source>
</evidence>
<dbReference type="Proteomes" id="UP001163046">
    <property type="component" value="Unassembled WGS sequence"/>
</dbReference>
<reference evidence="1" key="1">
    <citation type="submission" date="2023-01" db="EMBL/GenBank/DDBJ databases">
        <title>Genome assembly of the deep-sea coral Lophelia pertusa.</title>
        <authorList>
            <person name="Herrera S."/>
            <person name="Cordes E."/>
        </authorList>
    </citation>
    <scope>NUCLEOTIDE SEQUENCE</scope>
    <source>
        <strain evidence="1">USNM1676648</strain>
        <tissue evidence="1">Polyp</tissue>
    </source>
</reference>
<dbReference type="SUPFAM" id="SSF50494">
    <property type="entry name" value="Trypsin-like serine proteases"/>
    <property type="match status" value="1"/>
</dbReference>
<dbReference type="AlphaFoldDB" id="A0A9W9ZZC7"/>
<comment type="caution">
    <text evidence="1">The sequence shown here is derived from an EMBL/GenBank/DDBJ whole genome shotgun (WGS) entry which is preliminary data.</text>
</comment>
<proteinExistence type="predicted"/>
<accession>A0A9W9ZZC7</accession>
<dbReference type="EMBL" id="MU825422">
    <property type="protein sequence ID" value="KAJ7389959.1"/>
    <property type="molecule type" value="Genomic_DNA"/>
</dbReference>
<dbReference type="InterPro" id="IPR009003">
    <property type="entry name" value="Peptidase_S1_PA"/>
</dbReference>